<accession>T1J6R8</accession>
<evidence type="ECO:0000313" key="2">
    <source>
        <dbReference type="Proteomes" id="UP000014500"/>
    </source>
</evidence>
<dbReference type="PhylomeDB" id="T1J6R8"/>
<evidence type="ECO:0008006" key="3">
    <source>
        <dbReference type="Google" id="ProtNLM"/>
    </source>
</evidence>
<dbReference type="HOGENOM" id="CLU_1167146_0_0_1"/>
<organism evidence="1 2">
    <name type="scientific">Strigamia maritima</name>
    <name type="common">European centipede</name>
    <name type="synonym">Geophilus maritimus</name>
    <dbReference type="NCBI Taxonomy" id="126957"/>
    <lineage>
        <taxon>Eukaryota</taxon>
        <taxon>Metazoa</taxon>
        <taxon>Ecdysozoa</taxon>
        <taxon>Arthropoda</taxon>
        <taxon>Myriapoda</taxon>
        <taxon>Chilopoda</taxon>
        <taxon>Pleurostigmophora</taxon>
        <taxon>Geophilomorpha</taxon>
        <taxon>Linotaeniidae</taxon>
        <taxon>Strigamia</taxon>
    </lineage>
</organism>
<proteinExistence type="predicted"/>
<dbReference type="PANTHER" id="PTHR47331:SF1">
    <property type="entry name" value="GAG-LIKE PROTEIN"/>
    <property type="match status" value="1"/>
</dbReference>
<keyword evidence="2" id="KW-1185">Reference proteome</keyword>
<reference evidence="2" key="1">
    <citation type="submission" date="2011-05" db="EMBL/GenBank/DDBJ databases">
        <authorList>
            <person name="Richards S.R."/>
            <person name="Qu J."/>
            <person name="Jiang H."/>
            <person name="Jhangiani S.N."/>
            <person name="Agravi P."/>
            <person name="Goodspeed R."/>
            <person name="Gross S."/>
            <person name="Mandapat C."/>
            <person name="Jackson L."/>
            <person name="Mathew T."/>
            <person name="Pu L."/>
            <person name="Thornton R."/>
            <person name="Saada N."/>
            <person name="Wilczek-Boney K.B."/>
            <person name="Lee S."/>
            <person name="Kovar C."/>
            <person name="Wu Y."/>
            <person name="Scherer S.E."/>
            <person name="Worley K.C."/>
            <person name="Muzny D.M."/>
            <person name="Gibbs R."/>
        </authorList>
    </citation>
    <scope>NUCLEOTIDE SEQUENCE</scope>
    <source>
        <strain evidence="2">Brora</strain>
    </source>
</reference>
<protein>
    <recommendedName>
        <fullName evidence="3">Integrase zinc-binding domain-containing protein</fullName>
    </recommendedName>
</protein>
<dbReference type="EnsemblMetazoa" id="SMAR009343-RA">
    <property type="protein sequence ID" value="SMAR009343-PA"/>
    <property type="gene ID" value="SMAR009343"/>
</dbReference>
<name>T1J6R8_STRMM</name>
<dbReference type="PANTHER" id="PTHR47331">
    <property type="entry name" value="PHD-TYPE DOMAIN-CONTAINING PROTEIN"/>
    <property type="match status" value="1"/>
</dbReference>
<dbReference type="EMBL" id="JH431884">
    <property type="status" value="NOT_ANNOTATED_CDS"/>
    <property type="molecule type" value="Genomic_DNA"/>
</dbReference>
<evidence type="ECO:0000313" key="1">
    <source>
        <dbReference type="EnsemblMetazoa" id="SMAR009343-PA"/>
    </source>
</evidence>
<dbReference type="AlphaFoldDB" id="T1J6R8"/>
<sequence length="238" mass="26845">MGAVIAVRLADQIREVMQPGEIHFWTDSQICLYSSFRHIKRVITWCHRFIFNARPSNATNRINGPLTASELDRAVTTMIVLAQSEVYGSETSQLRAGKPIQSGSSLHSLNAIVDQDGVMRLQTRLTHSHDSCTAVQPILLPPKHALTKLILHFSHLQVLHCGLTATLANFRENYWTPSARRTLRERERIGFTGVSGNCGHTHQDSEVDFESLCRLQAHTRPFDERESRTTAVRPHNAM</sequence>
<dbReference type="Proteomes" id="UP000014500">
    <property type="component" value="Unassembled WGS sequence"/>
</dbReference>
<reference evidence="1" key="2">
    <citation type="submission" date="2015-02" db="UniProtKB">
        <authorList>
            <consortium name="EnsemblMetazoa"/>
        </authorList>
    </citation>
    <scope>IDENTIFICATION</scope>
</reference>